<evidence type="ECO:0000256" key="15">
    <source>
        <dbReference type="ARBA" id="ARBA00023304"/>
    </source>
</evidence>
<evidence type="ECO:0000256" key="10">
    <source>
        <dbReference type="ARBA" id="ARBA00022605"/>
    </source>
</evidence>
<dbReference type="EMBL" id="MN079085">
    <property type="protein sequence ID" value="QEA04553.1"/>
    <property type="molecule type" value="Genomic_DNA"/>
</dbReference>
<dbReference type="PANTHER" id="PTHR43822:SF9">
    <property type="entry name" value="3-ISOPROPYLMALATE DEHYDRATASE"/>
    <property type="match status" value="1"/>
</dbReference>
<keyword evidence="11" id="KW-0479">Metal-binding</keyword>
<dbReference type="FunFam" id="3.30.499.10:FF:000007">
    <property type="entry name" value="3-isopropylmalate dehydratase large subunit"/>
    <property type="match status" value="1"/>
</dbReference>
<keyword evidence="10" id="KW-0028">Amino-acid biosynthesis</keyword>
<comment type="pathway">
    <text evidence="4">Amino-acid biosynthesis; L-leucine biosynthesis; L-leucine from 3-methyl-2-oxobutanoate: step 2/4.</text>
</comment>
<evidence type="ECO:0000256" key="8">
    <source>
        <dbReference type="ARBA" id="ARBA00022430"/>
    </source>
</evidence>
<dbReference type="GO" id="GO:0046872">
    <property type="term" value="F:metal ion binding"/>
    <property type="evidence" value="ECO:0007669"/>
    <property type="project" value="UniProtKB-KW"/>
</dbReference>
<comment type="function">
    <text evidence="3">Catalyzes the isomerization between 2-isopropylmalate and 3-isopropylmalate, via the formation of 2-isopropylmaleate.</text>
</comment>
<comment type="similarity">
    <text evidence="5">Belongs to the aconitase/IPM isomerase family.</text>
</comment>
<dbReference type="InterPro" id="IPR004430">
    <property type="entry name" value="3-IsopropMal_deHydase_lsu"/>
</dbReference>
<dbReference type="CDD" id="cd01583">
    <property type="entry name" value="IPMI"/>
    <property type="match status" value="1"/>
</dbReference>
<gene>
    <name evidence="18" type="primary">leuC</name>
    <name evidence="18" type="ORF">KBTEX_00861</name>
</gene>
<evidence type="ECO:0000313" key="18">
    <source>
        <dbReference type="EMBL" id="QEA04553.1"/>
    </source>
</evidence>
<dbReference type="NCBIfam" id="NF004016">
    <property type="entry name" value="PRK05478.1"/>
    <property type="match status" value="1"/>
</dbReference>
<proteinExistence type="inferred from homology"/>
<dbReference type="InterPro" id="IPR050067">
    <property type="entry name" value="IPM_dehydratase_rel_enz"/>
</dbReference>
<keyword evidence="12" id="KW-0408">Iron</keyword>
<evidence type="ECO:0000256" key="12">
    <source>
        <dbReference type="ARBA" id="ARBA00023004"/>
    </source>
</evidence>
<sequence length="467" mass="50056">MAGRTLYDKLWDAHVVRENEDGTALLYIDRQLVHEVTSPQAFEGLRMAGRRPWRTDANLAVADHNVPTTDRRGGIADPVSRLQVDTLDENCAAYGITEFAMNDPRQGIVHVIGPEQGATQPGMTVVCGDSHTSTHGALGALAFGIGTSEVEHALATQTLIQAKSRRMLVEVNGTLPPGVTAKDIVLHVIGRIGTAGGTGYAIEFGGDTIRSLSVEGRMTVCNMSIEAGARCGMVAVDDATIEYMRGRPFAPQGDLWDQAVAYWRTLHTDPDAEFDRVVTIDAADIRPQVSWGTSPEMVAPVDGRVPDPAEEADETRREGIARALAYMGLEAGMPIGDIRPDKIFIGSCTNSRIEDLRAAADVVRGHRVADGITLAMVVPGSGLVKQQAEAEGLDRVFVEAGFEWREPGCSMCLAMNADRLEPGERCAATSNRNFEGRQGQGGRTHLVSPAMAAAAAIAGRFTDVRSL</sequence>
<keyword evidence="14 18" id="KW-0456">Lyase</keyword>
<comment type="cofactor">
    <cofactor evidence="2">
        <name>[4Fe-4S] cluster</name>
        <dbReference type="ChEBI" id="CHEBI:49883"/>
    </cofactor>
</comment>
<evidence type="ECO:0000256" key="2">
    <source>
        <dbReference type="ARBA" id="ARBA00001966"/>
    </source>
</evidence>
<keyword evidence="15" id="KW-0100">Branched-chain amino acid biosynthesis</keyword>
<evidence type="ECO:0000256" key="13">
    <source>
        <dbReference type="ARBA" id="ARBA00023014"/>
    </source>
</evidence>
<keyword evidence="9" id="KW-0004">4Fe-4S</keyword>
<evidence type="ECO:0000256" key="4">
    <source>
        <dbReference type="ARBA" id="ARBA00004729"/>
    </source>
</evidence>
<dbReference type="AlphaFoldDB" id="A0A5B8R997"/>
<dbReference type="SUPFAM" id="SSF53732">
    <property type="entry name" value="Aconitase iron-sulfur domain"/>
    <property type="match status" value="1"/>
</dbReference>
<evidence type="ECO:0000256" key="5">
    <source>
        <dbReference type="ARBA" id="ARBA00007185"/>
    </source>
</evidence>
<dbReference type="NCBIfam" id="NF009116">
    <property type="entry name" value="PRK12466.1"/>
    <property type="match status" value="1"/>
</dbReference>
<comment type="catalytic activity">
    <reaction evidence="1">
        <text>(2R,3S)-3-isopropylmalate = (2S)-2-isopropylmalate</text>
        <dbReference type="Rhea" id="RHEA:32287"/>
        <dbReference type="ChEBI" id="CHEBI:1178"/>
        <dbReference type="ChEBI" id="CHEBI:35121"/>
        <dbReference type="EC" id="4.2.1.33"/>
    </reaction>
</comment>
<dbReference type="Gene3D" id="3.30.499.10">
    <property type="entry name" value="Aconitase, domain 3"/>
    <property type="match status" value="2"/>
</dbReference>
<dbReference type="PANTHER" id="PTHR43822">
    <property type="entry name" value="HOMOACONITASE, MITOCHONDRIAL-RELATED"/>
    <property type="match status" value="1"/>
</dbReference>
<dbReference type="PROSITE" id="PS01244">
    <property type="entry name" value="ACONITASE_2"/>
    <property type="match status" value="1"/>
</dbReference>
<dbReference type="GO" id="GO:0009098">
    <property type="term" value="P:L-leucine biosynthetic process"/>
    <property type="evidence" value="ECO:0007669"/>
    <property type="project" value="UniProtKB-UniPathway"/>
</dbReference>
<evidence type="ECO:0000256" key="16">
    <source>
        <dbReference type="SAM" id="MobiDB-lite"/>
    </source>
</evidence>
<evidence type="ECO:0000256" key="3">
    <source>
        <dbReference type="ARBA" id="ARBA00002695"/>
    </source>
</evidence>
<evidence type="ECO:0000256" key="7">
    <source>
        <dbReference type="ARBA" id="ARBA00014371"/>
    </source>
</evidence>
<dbReference type="EC" id="4.2.1.33" evidence="6"/>
<dbReference type="HAMAP" id="MF_01026">
    <property type="entry name" value="LeuC_type1"/>
    <property type="match status" value="1"/>
</dbReference>
<dbReference type="Pfam" id="PF00330">
    <property type="entry name" value="Aconitase"/>
    <property type="match status" value="1"/>
</dbReference>
<dbReference type="InterPro" id="IPR033941">
    <property type="entry name" value="IPMI_cat"/>
</dbReference>
<reference evidence="18" key="1">
    <citation type="submission" date="2019-06" db="EMBL/GenBank/DDBJ databases">
        <authorList>
            <person name="Murdoch R.W."/>
            <person name="Fathepure B."/>
        </authorList>
    </citation>
    <scope>NUCLEOTIDE SEQUENCE</scope>
</reference>
<evidence type="ECO:0000256" key="11">
    <source>
        <dbReference type="ARBA" id="ARBA00022723"/>
    </source>
</evidence>
<dbReference type="GO" id="GO:0003861">
    <property type="term" value="F:3-isopropylmalate dehydratase activity"/>
    <property type="evidence" value="ECO:0007669"/>
    <property type="project" value="UniProtKB-EC"/>
</dbReference>
<evidence type="ECO:0000256" key="1">
    <source>
        <dbReference type="ARBA" id="ARBA00000491"/>
    </source>
</evidence>
<evidence type="ECO:0000256" key="6">
    <source>
        <dbReference type="ARBA" id="ARBA00011998"/>
    </source>
</evidence>
<keyword evidence="8" id="KW-0432">Leucine biosynthesis</keyword>
<evidence type="ECO:0000259" key="17">
    <source>
        <dbReference type="Pfam" id="PF00330"/>
    </source>
</evidence>
<evidence type="ECO:0000256" key="14">
    <source>
        <dbReference type="ARBA" id="ARBA00023239"/>
    </source>
</evidence>
<keyword evidence="13" id="KW-0411">Iron-sulfur</keyword>
<dbReference type="InterPro" id="IPR015931">
    <property type="entry name" value="Acnase/IPM_dHydase_lsu_aba_1/3"/>
</dbReference>
<dbReference type="UniPathway" id="UPA00048">
    <property type="reaction ID" value="UER00071"/>
</dbReference>
<protein>
    <recommendedName>
        <fullName evidence="7">3-isopropylmalate dehydratase</fullName>
        <ecNumber evidence="6">4.2.1.33</ecNumber>
    </recommendedName>
</protein>
<accession>A0A5B8R997</accession>
<dbReference type="InterPro" id="IPR001030">
    <property type="entry name" value="Acoase/IPM_deHydtase_lsu_aba"/>
</dbReference>
<organism evidence="18">
    <name type="scientific">uncultured organism</name>
    <dbReference type="NCBI Taxonomy" id="155900"/>
    <lineage>
        <taxon>unclassified sequences</taxon>
        <taxon>environmental samples</taxon>
    </lineage>
</organism>
<dbReference type="NCBIfam" id="TIGR00170">
    <property type="entry name" value="leuC"/>
    <property type="match status" value="1"/>
</dbReference>
<name>A0A5B8R997_9ZZZZ</name>
<dbReference type="InterPro" id="IPR036008">
    <property type="entry name" value="Aconitase_4Fe-4S_dom"/>
</dbReference>
<feature type="region of interest" description="Disordered" evidence="16">
    <location>
        <begin position="293"/>
        <end position="313"/>
    </location>
</feature>
<feature type="domain" description="Aconitase/3-isopropylmalate dehydratase large subunit alpha/beta/alpha" evidence="17">
    <location>
        <begin position="8"/>
        <end position="459"/>
    </location>
</feature>
<dbReference type="GO" id="GO:0051539">
    <property type="term" value="F:4 iron, 4 sulfur cluster binding"/>
    <property type="evidence" value="ECO:0007669"/>
    <property type="project" value="UniProtKB-KW"/>
</dbReference>
<evidence type="ECO:0000256" key="9">
    <source>
        <dbReference type="ARBA" id="ARBA00022485"/>
    </source>
</evidence>
<dbReference type="InterPro" id="IPR018136">
    <property type="entry name" value="Aconitase_4Fe-4S_BS"/>
</dbReference>
<dbReference type="PRINTS" id="PR00415">
    <property type="entry name" value="ACONITASE"/>
</dbReference>